<gene>
    <name evidence="4" type="ordered locus">RGE_21290</name>
</gene>
<keyword evidence="1 2" id="KW-0597">Phosphoprotein</keyword>
<feature type="domain" description="Response regulatory" evidence="3">
    <location>
        <begin position="52"/>
        <end position="169"/>
    </location>
</feature>
<proteinExistence type="predicted"/>
<dbReference type="EMBL" id="AP012320">
    <property type="protein sequence ID" value="BAL95470.1"/>
    <property type="molecule type" value="Genomic_DNA"/>
</dbReference>
<dbReference type="AlphaFoldDB" id="I0HR33"/>
<dbReference type="GO" id="GO:0004673">
    <property type="term" value="F:protein histidine kinase activity"/>
    <property type="evidence" value="ECO:0007669"/>
    <property type="project" value="UniProtKB-EC"/>
</dbReference>
<dbReference type="EC" id="2.7.13.3" evidence="4"/>
<keyword evidence="4" id="KW-0808">Transferase</keyword>
<dbReference type="eggNOG" id="COG0745">
    <property type="taxonomic scope" value="Bacteria"/>
</dbReference>
<dbReference type="PANTHER" id="PTHR44591:SF3">
    <property type="entry name" value="RESPONSE REGULATORY DOMAIN-CONTAINING PROTEIN"/>
    <property type="match status" value="1"/>
</dbReference>
<sequence>MHSRPRHPASGVAGSATSTMLARCASERFPVAFFRMPSIPPAAPPLEELQGTVLYIEDVEMNYAVVEGILARHPGIRLMRAATGLDGVRMVQECRPDFVLLDMHLPDISGLEVVRRLSEEIAERRLRITILTADTLTMDVLKAMSLGAFEYLVKPVEVRTIEDCVRRALLAKRQQAGNR</sequence>
<reference evidence="4 5" key="1">
    <citation type="journal article" date="2012" name="J. Bacteriol.">
        <title>Complete genome sequence of phototrophic betaproteobacterium Rubrivivax gelatinosus IL144.</title>
        <authorList>
            <person name="Nagashima S."/>
            <person name="Kamimura A."/>
            <person name="Shimizu T."/>
            <person name="Nakamura-isaki S."/>
            <person name="Aono E."/>
            <person name="Sakamoto K."/>
            <person name="Ichikawa N."/>
            <person name="Nakazawa H."/>
            <person name="Sekine M."/>
            <person name="Yamazaki S."/>
            <person name="Fujita N."/>
            <person name="Shimada K."/>
            <person name="Hanada S."/>
            <person name="Nagashima K.V.P."/>
        </authorList>
    </citation>
    <scope>NUCLEOTIDE SEQUENCE [LARGE SCALE GENOMIC DNA]</scope>
    <source>
        <strain evidence="5">NBRC 100245 / IL144</strain>
    </source>
</reference>
<dbReference type="Pfam" id="PF00072">
    <property type="entry name" value="Response_reg"/>
    <property type="match status" value="1"/>
</dbReference>
<dbReference type="InterPro" id="IPR050595">
    <property type="entry name" value="Bact_response_regulator"/>
</dbReference>
<evidence type="ECO:0000259" key="3">
    <source>
        <dbReference type="PROSITE" id="PS50110"/>
    </source>
</evidence>
<dbReference type="GO" id="GO:0000160">
    <property type="term" value="P:phosphorelay signal transduction system"/>
    <property type="evidence" value="ECO:0007669"/>
    <property type="project" value="InterPro"/>
</dbReference>
<dbReference type="CDD" id="cd00156">
    <property type="entry name" value="REC"/>
    <property type="match status" value="1"/>
</dbReference>
<dbReference type="SMART" id="SM00448">
    <property type="entry name" value="REC"/>
    <property type="match status" value="1"/>
</dbReference>
<evidence type="ECO:0000313" key="4">
    <source>
        <dbReference type="EMBL" id="BAL95470.1"/>
    </source>
</evidence>
<dbReference type="Proteomes" id="UP000007883">
    <property type="component" value="Chromosome"/>
</dbReference>
<feature type="modified residue" description="4-aspartylphosphate" evidence="2">
    <location>
        <position position="102"/>
    </location>
</feature>
<evidence type="ECO:0000256" key="2">
    <source>
        <dbReference type="PROSITE-ProRule" id="PRU00169"/>
    </source>
</evidence>
<dbReference type="HOGENOM" id="CLU_000445_69_17_4"/>
<dbReference type="InterPro" id="IPR001789">
    <property type="entry name" value="Sig_transdc_resp-reg_receiver"/>
</dbReference>
<dbReference type="PATRIC" id="fig|983917.3.peg.2058"/>
<accession>I0HR33</accession>
<dbReference type="PROSITE" id="PS50110">
    <property type="entry name" value="RESPONSE_REGULATORY"/>
    <property type="match status" value="1"/>
</dbReference>
<organism evidence="4 5">
    <name type="scientific">Rubrivivax gelatinosus (strain NBRC 100245 / IL144)</name>
    <dbReference type="NCBI Taxonomy" id="983917"/>
    <lineage>
        <taxon>Bacteria</taxon>
        <taxon>Pseudomonadati</taxon>
        <taxon>Pseudomonadota</taxon>
        <taxon>Betaproteobacteria</taxon>
        <taxon>Burkholderiales</taxon>
        <taxon>Sphaerotilaceae</taxon>
        <taxon>Rubrivivax</taxon>
    </lineage>
</organism>
<dbReference type="KEGG" id="rge:RGE_21290"/>
<dbReference type="Gene3D" id="3.40.50.2300">
    <property type="match status" value="1"/>
</dbReference>
<evidence type="ECO:0000256" key="1">
    <source>
        <dbReference type="ARBA" id="ARBA00022553"/>
    </source>
</evidence>
<dbReference type="STRING" id="983917.RGE_21290"/>
<evidence type="ECO:0000313" key="5">
    <source>
        <dbReference type="Proteomes" id="UP000007883"/>
    </source>
</evidence>
<name>I0HR33_RUBGI</name>
<dbReference type="InterPro" id="IPR011006">
    <property type="entry name" value="CheY-like_superfamily"/>
</dbReference>
<dbReference type="PANTHER" id="PTHR44591">
    <property type="entry name" value="STRESS RESPONSE REGULATOR PROTEIN 1"/>
    <property type="match status" value="1"/>
</dbReference>
<protein>
    <submittedName>
        <fullName evidence="4">Response regulator receiver protein CheY-like</fullName>
        <ecNumber evidence="4">2.7.13.3</ecNumber>
    </submittedName>
</protein>
<keyword evidence="5" id="KW-1185">Reference proteome</keyword>
<dbReference type="SUPFAM" id="SSF52172">
    <property type="entry name" value="CheY-like"/>
    <property type="match status" value="1"/>
</dbReference>